<keyword evidence="4 8" id="KW-0812">Transmembrane</keyword>
<keyword evidence="6 8" id="KW-1133">Transmembrane helix</keyword>
<protein>
    <submittedName>
        <fullName evidence="10">Amino acid ABC transporter permease</fullName>
    </submittedName>
</protein>
<evidence type="ECO:0000256" key="5">
    <source>
        <dbReference type="ARBA" id="ARBA00022970"/>
    </source>
</evidence>
<evidence type="ECO:0000256" key="4">
    <source>
        <dbReference type="ARBA" id="ARBA00022692"/>
    </source>
</evidence>
<gene>
    <name evidence="10" type="ORF">AKA01nite_11860</name>
</gene>
<name>A0A511ATP6_9LACT</name>
<proteinExistence type="inferred from homology"/>
<feature type="domain" description="ABC transmembrane type-1" evidence="9">
    <location>
        <begin position="1"/>
        <end position="184"/>
    </location>
</feature>
<dbReference type="InterPro" id="IPR035906">
    <property type="entry name" value="MetI-like_sf"/>
</dbReference>
<evidence type="ECO:0000256" key="1">
    <source>
        <dbReference type="ARBA" id="ARBA00004651"/>
    </source>
</evidence>
<dbReference type="GO" id="GO:0006865">
    <property type="term" value="P:amino acid transport"/>
    <property type="evidence" value="ECO:0007669"/>
    <property type="project" value="UniProtKB-KW"/>
</dbReference>
<evidence type="ECO:0000256" key="2">
    <source>
        <dbReference type="ARBA" id="ARBA00022448"/>
    </source>
</evidence>
<evidence type="ECO:0000256" key="6">
    <source>
        <dbReference type="ARBA" id="ARBA00022989"/>
    </source>
</evidence>
<keyword evidence="3" id="KW-1003">Cell membrane</keyword>
<keyword evidence="5" id="KW-0029">Amino-acid transport</keyword>
<keyword evidence="2 8" id="KW-0813">Transport</keyword>
<keyword evidence="11" id="KW-1185">Reference proteome</keyword>
<organism evidence="10 11">
    <name type="scientific">Alkalibacterium kapii</name>
    <dbReference type="NCBI Taxonomy" id="426704"/>
    <lineage>
        <taxon>Bacteria</taxon>
        <taxon>Bacillati</taxon>
        <taxon>Bacillota</taxon>
        <taxon>Bacilli</taxon>
        <taxon>Lactobacillales</taxon>
        <taxon>Carnobacteriaceae</taxon>
        <taxon>Alkalibacterium</taxon>
    </lineage>
</organism>
<dbReference type="GO" id="GO:0022857">
    <property type="term" value="F:transmembrane transporter activity"/>
    <property type="evidence" value="ECO:0007669"/>
    <property type="project" value="InterPro"/>
</dbReference>
<dbReference type="InterPro" id="IPR000515">
    <property type="entry name" value="MetI-like"/>
</dbReference>
<comment type="subcellular location">
    <subcellularLocation>
        <location evidence="1 8">Cell membrane</location>
        <topology evidence="1 8">Multi-pass membrane protein</topology>
    </subcellularLocation>
</comment>
<evidence type="ECO:0000256" key="7">
    <source>
        <dbReference type="ARBA" id="ARBA00023136"/>
    </source>
</evidence>
<dbReference type="EMBL" id="BJUY01000013">
    <property type="protein sequence ID" value="GEK91564.1"/>
    <property type="molecule type" value="Genomic_DNA"/>
</dbReference>
<sequence>MKLFGLVLALSLPLGLIVAVVKVYGPTVVQWFITLYIYVMRGTPLLLQLMFVFFGLPYIGITLDRFPAAVFAFVLNYAAYFAEIFRGGMVGVPAGQFEAMKVLRIDHFKGYRKVIFPQVLKTTLPSIGNEVLALVKDTSLVYILGLGEVLRAGQIAANRYASLIPFIFVGVLYLIVTGVLSYMLNKIEKRYQR</sequence>
<dbReference type="AlphaFoldDB" id="A0A511ATP6"/>
<dbReference type="Pfam" id="PF00528">
    <property type="entry name" value="BPD_transp_1"/>
    <property type="match status" value="1"/>
</dbReference>
<dbReference type="InterPro" id="IPR010065">
    <property type="entry name" value="AA_ABC_transptr_permease_3TM"/>
</dbReference>
<dbReference type="SUPFAM" id="SSF161098">
    <property type="entry name" value="MetI-like"/>
    <property type="match status" value="1"/>
</dbReference>
<keyword evidence="7 8" id="KW-0472">Membrane</keyword>
<dbReference type="CDD" id="cd06261">
    <property type="entry name" value="TM_PBP2"/>
    <property type="match status" value="1"/>
</dbReference>
<dbReference type="PANTHER" id="PTHR30614">
    <property type="entry name" value="MEMBRANE COMPONENT OF AMINO ACID ABC TRANSPORTER"/>
    <property type="match status" value="1"/>
</dbReference>
<dbReference type="PROSITE" id="PS50928">
    <property type="entry name" value="ABC_TM1"/>
    <property type="match status" value="1"/>
</dbReference>
<comment type="similarity">
    <text evidence="8">Belongs to the binding-protein-dependent transport system permease family.</text>
</comment>
<dbReference type="PANTHER" id="PTHR30614:SF0">
    <property type="entry name" value="L-CYSTINE TRANSPORT SYSTEM PERMEASE PROTEIN TCYL"/>
    <property type="match status" value="1"/>
</dbReference>
<feature type="transmembrane region" description="Helical" evidence="8">
    <location>
        <begin position="163"/>
        <end position="184"/>
    </location>
</feature>
<accession>A0A511ATP6</accession>
<evidence type="ECO:0000259" key="9">
    <source>
        <dbReference type="PROSITE" id="PS50928"/>
    </source>
</evidence>
<evidence type="ECO:0000256" key="8">
    <source>
        <dbReference type="RuleBase" id="RU363032"/>
    </source>
</evidence>
<dbReference type="GO" id="GO:0043190">
    <property type="term" value="C:ATP-binding cassette (ABC) transporter complex"/>
    <property type="evidence" value="ECO:0007669"/>
    <property type="project" value="InterPro"/>
</dbReference>
<dbReference type="Gene3D" id="1.10.3720.10">
    <property type="entry name" value="MetI-like"/>
    <property type="match status" value="1"/>
</dbReference>
<evidence type="ECO:0000313" key="11">
    <source>
        <dbReference type="Proteomes" id="UP000321662"/>
    </source>
</evidence>
<reference evidence="10 11" key="1">
    <citation type="submission" date="2019-07" db="EMBL/GenBank/DDBJ databases">
        <title>Whole genome shotgun sequence of Alkalibacterium kapii NBRC 103247.</title>
        <authorList>
            <person name="Hosoyama A."/>
            <person name="Uohara A."/>
            <person name="Ohji S."/>
            <person name="Ichikawa N."/>
        </authorList>
    </citation>
    <scope>NUCLEOTIDE SEQUENCE [LARGE SCALE GENOMIC DNA]</scope>
    <source>
        <strain evidence="10 11">NBRC 103247</strain>
    </source>
</reference>
<feature type="transmembrane region" description="Helical" evidence="8">
    <location>
        <begin position="66"/>
        <end position="85"/>
    </location>
</feature>
<comment type="caution">
    <text evidence="10">The sequence shown here is derived from an EMBL/GenBank/DDBJ whole genome shotgun (WGS) entry which is preliminary data.</text>
</comment>
<dbReference type="Proteomes" id="UP000321662">
    <property type="component" value="Unassembled WGS sequence"/>
</dbReference>
<evidence type="ECO:0000256" key="3">
    <source>
        <dbReference type="ARBA" id="ARBA00022475"/>
    </source>
</evidence>
<feature type="transmembrane region" description="Helical" evidence="8">
    <location>
        <begin position="35"/>
        <end position="59"/>
    </location>
</feature>
<dbReference type="InterPro" id="IPR043429">
    <property type="entry name" value="ArtM/GltK/GlnP/TcyL/YhdX-like"/>
</dbReference>
<evidence type="ECO:0000313" key="10">
    <source>
        <dbReference type="EMBL" id="GEK91564.1"/>
    </source>
</evidence>
<dbReference type="NCBIfam" id="TIGR01726">
    <property type="entry name" value="HEQRo_perm_3TM"/>
    <property type="match status" value="1"/>
</dbReference>